<dbReference type="PROSITE" id="PS50297">
    <property type="entry name" value="ANK_REP_REGION"/>
    <property type="match status" value="1"/>
</dbReference>
<dbReference type="PROSITE" id="PS50088">
    <property type="entry name" value="ANK_REPEAT"/>
    <property type="match status" value="1"/>
</dbReference>
<dbReference type="AlphaFoldDB" id="A0AAV6LM08"/>
<dbReference type="PANTHER" id="PTHR47303">
    <property type="match status" value="1"/>
</dbReference>
<dbReference type="Pfam" id="PF14244">
    <property type="entry name" value="Retrotran_gag_3"/>
    <property type="match status" value="1"/>
</dbReference>
<dbReference type="SMART" id="SM00248">
    <property type="entry name" value="ANK"/>
    <property type="match status" value="2"/>
</dbReference>
<feature type="compositionally biased region" description="Low complexity" evidence="2">
    <location>
        <begin position="1"/>
        <end position="21"/>
    </location>
</feature>
<name>A0AAV6LM08_9ERIC</name>
<proteinExistence type="predicted"/>
<evidence type="ECO:0000313" key="5">
    <source>
        <dbReference type="Proteomes" id="UP000823749"/>
    </source>
</evidence>
<gene>
    <name evidence="4" type="ORF">RHGRI_001084</name>
</gene>
<dbReference type="PANTHER" id="PTHR47303:SF1">
    <property type="entry name" value="NF-KAPPA-B INHIBITOR BETA"/>
    <property type="match status" value="1"/>
</dbReference>
<organism evidence="4 5">
    <name type="scientific">Rhododendron griersonianum</name>
    <dbReference type="NCBI Taxonomy" id="479676"/>
    <lineage>
        <taxon>Eukaryota</taxon>
        <taxon>Viridiplantae</taxon>
        <taxon>Streptophyta</taxon>
        <taxon>Embryophyta</taxon>
        <taxon>Tracheophyta</taxon>
        <taxon>Spermatophyta</taxon>
        <taxon>Magnoliopsida</taxon>
        <taxon>eudicotyledons</taxon>
        <taxon>Gunneridae</taxon>
        <taxon>Pentapetalae</taxon>
        <taxon>asterids</taxon>
        <taxon>Ericales</taxon>
        <taxon>Ericaceae</taxon>
        <taxon>Ericoideae</taxon>
        <taxon>Rhodoreae</taxon>
        <taxon>Rhododendron</taxon>
    </lineage>
</organism>
<protein>
    <recommendedName>
        <fullName evidence="3">Retrotransposon Copia-like N-terminal domain-containing protein</fullName>
    </recommendedName>
</protein>
<sequence length="356" mass="40156">MASSSSTNNSSSSTTTPTSSPMDQKYPYPTEFNVRDFVPIELSRRNYDNWSRLMSDFIQSRGLIGFIRGTVKAPALDAIDGGGNQDYYNNNSNYVLWKRSDNLVRGWILATLAQDTRLSVLRLETAEAVWNELRKMFDLTMNLYGYDEATQKKIAHYLPLYIASISGDWVKASGFIEKEPECVRAHITLSSKTMLNIAIRSSRRNGFVRKLLEKMSPEEVIGLVDCSGFTALHVAADHGNIDGAKMLVRKNSDLPNVKDNKGFIPLNLAAARGSREMVLFLMEKTEQDVILMDGVGEELLRDLIISELYDMALTLFQHKPELGRSKSAPLDILVEKYSSFPSRTPLNFWQKLIYKG</sequence>
<evidence type="ECO:0000256" key="1">
    <source>
        <dbReference type="PROSITE-ProRule" id="PRU00023"/>
    </source>
</evidence>
<evidence type="ECO:0000313" key="4">
    <source>
        <dbReference type="EMBL" id="KAG5565074.1"/>
    </source>
</evidence>
<evidence type="ECO:0000259" key="3">
    <source>
        <dbReference type="Pfam" id="PF14244"/>
    </source>
</evidence>
<keyword evidence="5" id="KW-1185">Reference proteome</keyword>
<reference evidence="4" key="1">
    <citation type="submission" date="2020-08" db="EMBL/GenBank/DDBJ databases">
        <title>Plant Genome Project.</title>
        <authorList>
            <person name="Zhang R.-G."/>
        </authorList>
    </citation>
    <scope>NUCLEOTIDE SEQUENCE</scope>
    <source>
        <strain evidence="4">WSP0</strain>
        <tissue evidence="4">Leaf</tissue>
    </source>
</reference>
<feature type="repeat" description="ANK" evidence="1">
    <location>
        <begin position="227"/>
        <end position="259"/>
    </location>
</feature>
<keyword evidence="1" id="KW-0040">ANK repeat</keyword>
<dbReference type="InterPro" id="IPR002110">
    <property type="entry name" value="Ankyrin_rpt"/>
</dbReference>
<dbReference type="Pfam" id="PF12796">
    <property type="entry name" value="Ank_2"/>
    <property type="match status" value="1"/>
</dbReference>
<dbReference type="InterPro" id="IPR029472">
    <property type="entry name" value="Copia-like_N"/>
</dbReference>
<dbReference type="EMBL" id="JACTNZ010000001">
    <property type="protein sequence ID" value="KAG5565074.1"/>
    <property type="molecule type" value="Genomic_DNA"/>
</dbReference>
<evidence type="ECO:0000256" key="2">
    <source>
        <dbReference type="SAM" id="MobiDB-lite"/>
    </source>
</evidence>
<feature type="domain" description="Retrotransposon Copia-like N-terminal" evidence="3">
    <location>
        <begin position="37"/>
        <end position="75"/>
    </location>
</feature>
<dbReference type="InterPro" id="IPR036770">
    <property type="entry name" value="Ankyrin_rpt-contain_sf"/>
</dbReference>
<feature type="region of interest" description="Disordered" evidence="2">
    <location>
        <begin position="1"/>
        <end position="26"/>
    </location>
</feature>
<dbReference type="Proteomes" id="UP000823749">
    <property type="component" value="Chromosome 1"/>
</dbReference>
<dbReference type="SUPFAM" id="SSF48403">
    <property type="entry name" value="Ankyrin repeat"/>
    <property type="match status" value="1"/>
</dbReference>
<comment type="caution">
    <text evidence="4">The sequence shown here is derived from an EMBL/GenBank/DDBJ whole genome shotgun (WGS) entry which is preliminary data.</text>
</comment>
<dbReference type="Gene3D" id="1.25.40.20">
    <property type="entry name" value="Ankyrin repeat-containing domain"/>
    <property type="match status" value="1"/>
</dbReference>
<accession>A0AAV6LM08</accession>